<dbReference type="Gene3D" id="3.40.50.2000">
    <property type="entry name" value="Glycogen Phosphorylase B"/>
    <property type="match status" value="2"/>
</dbReference>
<feature type="binding site" evidence="5">
    <location>
        <begin position="251"/>
        <end position="256"/>
    </location>
    <ligand>
        <name>UDP</name>
        <dbReference type="ChEBI" id="CHEBI:58223"/>
    </ligand>
</feature>
<comment type="pathway">
    <text evidence="1 5">Protein modification; protein glycosylation.</text>
</comment>
<dbReference type="EMBL" id="VSUB01000016">
    <property type="protein sequence ID" value="MYY65628.1"/>
    <property type="molecule type" value="Genomic_DNA"/>
</dbReference>
<name>A0A6N9ITI1_9LACO</name>
<comment type="function">
    <text evidence="5">Required for polymorphic O-glycosylation of the serine-rich repeat protein in this bacteria. Catalyzes the second step in glycosylation by transferring a sugar from a UDP-activated sugar to the terminal GlcNAc moiety of the 3-O-(N-acetyl-alpha-D-glucosaminyl)-L-seryl-[protein] resulting from the first glycosylation step.</text>
</comment>
<keyword evidence="6" id="KW-1133">Transmembrane helix</keyword>
<keyword evidence="2 5" id="KW-0328">Glycosyltransferase</keyword>
<dbReference type="RefSeq" id="WP_161023034.1">
    <property type="nucleotide sequence ID" value="NZ_VSUB01000016.1"/>
</dbReference>
<organism evidence="9 10">
    <name type="scientific">Ligilactobacillus salivarius</name>
    <dbReference type="NCBI Taxonomy" id="1624"/>
    <lineage>
        <taxon>Bacteria</taxon>
        <taxon>Bacillati</taxon>
        <taxon>Bacillota</taxon>
        <taxon>Bacilli</taxon>
        <taxon>Lactobacillales</taxon>
        <taxon>Lactobacillaceae</taxon>
        <taxon>Ligilactobacillus</taxon>
    </lineage>
</organism>
<feature type="domain" description="Glucosyltransferase 3-like N-terminal" evidence="7">
    <location>
        <begin position="2"/>
        <end position="154"/>
    </location>
</feature>
<evidence type="ECO:0000256" key="1">
    <source>
        <dbReference type="ARBA" id="ARBA00004922"/>
    </source>
</evidence>
<proteinExistence type="inferred from homology"/>
<dbReference type="GO" id="GO:0000166">
    <property type="term" value="F:nucleotide binding"/>
    <property type="evidence" value="ECO:0007669"/>
    <property type="project" value="UniProtKB-KW"/>
</dbReference>
<dbReference type="Pfam" id="PF26337">
    <property type="entry name" value="Gtf3_C"/>
    <property type="match status" value="1"/>
</dbReference>
<comment type="caution">
    <text evidence="9">The sequence shown here is derived from an EMBL/GenBank/DDBJ whole genome shotgun (WGS) entry which is preliminary data.</text>
</comment>
<comment type="similarity">
    <text evidence="5">Belongs to the Gtf3 glucosyltransferase family.</text>
</comment>
<dbReference type="EC" id="2.4.1.-" evidence="5"/>
<dbReference type="InterPro" id="IPR043676">
    <property type="entry name" value="Gtf3"/>
</dbReference>
<evidence type="ECO:0000256" key="4">
    <source>
        <dbReference type="ARBA" id="ARBA00022741"/>
    </source>
</evidence>
<evidence type="ECO:0000256" key="3">
    <source>
        <dbReference type="ARBA" id="ARBA00022679"/>
    </source>
</evidence>
<evidence type="ECO:0000256" key="2">
    <source>
        <dbReference type="ARBA" id="ARBA00022676"/>
    </source>
</evidence>
<feature type="domain" description="Glucosyltransferase 3-like C-terminal" evidence="8">
    <location>
        <begin position="173"/>
        <end position="329"/>
    </location>
</feature>
<evidence type="ECO:0000259" key="7">
    <source>
        <dbReference type="Pfam" id="PF26334"/>
    </source>
</evidence>
<dbReference type="InterPro" id="IPR058592">
    <property type="entry name" value="Gtf3_C"/>
</dbReference>
<gene>
    <name evidence="5" type="primary">gtf3</name>
    <name evidence="9" type="ORF">FYL25_09530</name>
</gene>
<keyword evidence="6" id="KW-0812">Transmembrane</keyword>
<keyword evidence="4 5" id="KW-0547">Nucleotide-binding</keyword>
<comment type="caution">
    <text evidence="5">Lacks conserved residue(s) required for the propagation of feature annotation.</text>
</comment>
<dbReference type="GO" id="GO:0035251">
    <property type="term" value="F:UDP-glucosyltransferase activity"/>
    <property type="evidence" value="ECO:0007669"/>
    <property type="project" value="InterPro"/>
</dbReference>
<dbReference type="Pfam" id="PF26334">
    <property type="entry name" value="Gtf3_N"/>
    <property type="match status" value="1"/>
</dbReference>
<evidence type="ECO:0000313" key="9">
    <source>
        <dbReference type="EMBL" id="MYY65628.1"/>
    </source>
</evidence>
<dbReference type="PIRSF" id="PIRSF007023">
    <property type="entry name" value="UDP-Galf_transf"/>
    <property type="match status" value="1"/>
</dbReference>
<evidence type="ECO:0000313" key="10">
    <source>
        <dbReference type="Proteomes" id="UP000471678"/>
    </source>
</evidence>
<comment type="subunit">
    <text evidence="5">Homotetramer; a dimer of dimers.</text>
</comment>
<dbReference type="HAMAP" id="MF_00841">
    <property type="entry name" value="Gtf3"/>
    <property type="match status" value="1"/>
</dbReference>
<evidence type="ECO:0000259" key="8">
    <source>
        <dbReference type="Pfam" id="PF26337"/>
    </source>
</evidence>
<sequence>MNIYITNIYGLGGVATKSQNLVTSVAKKLGIEEIRVSYLNYEPEERNELSKRVDGILTGVKPGDTIIYQSPTWNDPNFDIFFMNKLIGIGGFGGLNIIFFIHDVRPMMFPMEQGDMSTYIQMFNIANSLVVASENMAEYLKEQGVTTPMTIQHLWDADKEMVFQKMPEFKNQINFVGNDAKFMISKNFPINCDTKLELYGKKNDEMVEAENINYHGFLNEYDLLHELRKGGFGLIWSEDEDTKEYMKYCNSYKMSTYLRAGIPLIVHKSISCMELIEKEHLGIGVDSLEEAVDVVNAMTEEEYGRYIKALDEFKFKIENACFTKKALVDSIHKSFLR</sequence>
<protein>
    <recommendedName>
        <fullName evidence="5">Glucosyltransferase 3</fullName>
        <ecNumber evidence="5">2.4.1.-</ecNumber>
    </recommendedName>
</protein>
<keyword evidence="3 5" id="KW-0808">Transferase</keyword>
<reference evidence="9 10" key="1">
    <citation type="journal article" date="2020" name="Food Funct.">
        <title>Screening of Lactobacillus salivarius strains from the feces of Chinese populations and the evaluation of their effects against intestinal inflammation in mice.</title>
        <authorList>
            <person name="Zhai Q."/>
            <person name="Shen X."/>
            <person name="Cen S."/>
            <person name="Zhang C."/>
            <person name="Tian F."/>
            <person name="Zhao J."/>
            <person name="Zhang H."/>
            <person name="Xue Y."/>
            <person name="Chen W."/>
        </authorList>
    </citation>
    <scope>NUCLEOTIDE SEQUENCE [LARGE SCALE GENOMIC DNA]</scope>
    <source>
        <strain evidence="9 10">FYNDL5_1.scaf</strain>
    </source>
</reference>
<dbReference type="UniPathway" id="UPA00378"/>
<evidence type="ECO:0000256" key="5">
    <source>
        <dbReference type="HAMAP-Rule" id="MF_00841"/>
    </source>
</evidence>
<evidence type="ECO:0000256" key="6">
    <source>
        <dbReference type="SAM" id="Phobius"/>
    </source>
</evidence>
<accession>A0A6N9ITI1</accession>
<feature type="binding site" evidence="5">
    <location>
        <position position="181"/>
    </location>
    <ligand>
        <name>UDP</name>
        <dbReference type="ChEBI" id="CHEBI:58223"/>
    </ligand>
</feature>
<dbReference type="Proteomes" id="UP000471678">
    <property type="component" value="Unassembled WGS sequence"/>
</dbReference>
<comment type="domain">
    <text evidence="5">Dimerizes via the C-terminus; dimerization is required for tetramer formation. Binds protein substrate via an exposed loop in the N-terminus.</text>
</comment>
<dbReference type="AlphaFoldDB" id="A0A6N9ITI1"/>
<feature type="transmembrane region" description="Helical" evidence="6">
    <location>
        <begin position="80"/>
        <end position="101"/>
    </location>
</feature>
<dbReference type="InterPro" id="IPR058591">
    <property type="entry name" value="Gtf3_N"/>
</dbReference>
<keyword evidence="6" id="KW-0472">Membrane</keyword>
<dbReference type="SUPFAM" id="SSF53756">
    <property type="entry name" value="UDP-Glycosyltransferase/glycogen phosphorylase"/>
    <property type="match status" value="1"/>
</dbReference>